<evidence type="ECO:0000256" key="6">
    <source>
        <dbReference type="RuleBase" id="RU003983"/>
    </source>
</evidence>
<dbReference type="PANTHER" id="PTHR22726">
    <property type="entry name" value="METALLOENDOPEPTIDASE OMA1"/>
    <property type="match status" value="1"/>
</dbReference>
<keyword evidence="10" id="KW-1185">Reference proteome</keyword>
<evidence type="ECO:0000256" key="2">
    <source>
        <dbReference type="ARBA" id="ARBA00022723"/>
    </source>
</evidence>
<dbReference type="STRING" id="491952.Mar181_3458"/>
<evidence type="ECO:0000256" key="3">
    <source>
        <dbReference type="ARBA" id="ARBA00022801"/>
    </source>
</evidence>
<organism evidence="9 10">
    <name type="scientific">Marinomonas posidonica (strain CECT 7376 / NCIMB 14433 / IVIA-Po-181)</name>
    <dbReference type="NCBI Taxonomy" id="491952"/>
    <lineage>
        <taxon>Bacteria</taxon>
        <taxon>Pseudomonadati</taxon>
        <taxon>Pseudomonadota</taxon>
        <taxon>Gammaproteobacteria</taxon>
        <taxon>Oceanospirillales</taxon>
        <taxon>Oceanospirillaceae</taxon>
        <taxon>Marinomonas</taxon>
    </lineage>
</organism>
<evidence type="ECO:0000313" key="10">
    <source>
        <dbReference type="Proteomes" id="UP000009230"/>
    </source>
</evidence>
<dbReference type="InterPro" id="IPR001915">
    <property type="entry name" value="Peptidase_M48"/>
</dbReference>
<gene>
    <name evidence="9" type="ordered locus">Mar181_3458</name>
</gene>
<comment type="cofactor">
    <cofactor evidence="6">
        <name>Zn(2+)</name>
        <dbReference type="ChEBI" id="CHEBI:29105"/>
    </cofactor>
    <text evidence="6">Binds 1 zinc ion per subunit.</text>
</comment>
<keyword evidence="7" id="KW-0812">Transmembrane</keyword>
<dbReference type="OrthoDB" id="9810445at2"/>
<feature type="domain" description="Peptidase M48" evidence="8">
    <location>
        <begin position="165"/>
        <end position="346"/>
    </location>
</feature>
<dbReference type="RefSeq" id="WP_013797940.1">
    <property type="nucleotide sequence ID" value="NC_015559.1"/>
</dbReference>
<dbReference type="HOGENOM" id="CLU_029002_0_1_6"/>
<evidence type="ECO:0000256" key="1">
    <source>
        <dbReference type="ARBA" id="ARBA00022670"/>
    </source>
</evidence>
<dbReference type="InterPro" id="IPR051156">
    <property type="entry name" value="Mito/Outer_Membr_Metalloprot"/>
</dbReference>
<evidence type="ECO:0000256" key="5">
    <source>
        <dbReference type="ARBA" id="ARBA00023049"/>
    </source>
</evidence>
<dbReference type="Proteomes" id="UP000009230">
    <property type="component" value="Chromosome"/>
</dbReference>
<protein>
    <submittedName>
        <fullName evidence="9">Peptidase M48 Ste24p</fullName>
    </submittedName>
</protein>
<evidence type="ECO:0000256" key="4">
    <source>
        <dbReference type="ARBA" id="ARBA00022833"/>
    </source>
</evidence>
<dbReference type="Gene3D" id="3.30.2010.10">
    <property type="entry name" value="Metalloproteases ('zincins'), catalytic domain"/>
    <property type="match status" value="1"/>
</dbReference>
<keyword evidence="3 6" id="KW-0378">Hydrolase</keyword>
<reference evidence="9 10" key="1">
    <citation type="journal article" date="2012" name="Stand. Genomic Sci.">
        <title>Complete genome sequence of Marinomonas posidonica type strain (IVIA-Po-181(T)).</title>
        <authorList>
            <person name="Lucas-Elio P."/>
            <person name="Goodwin L."/>
            <person name="Woyke T."/>
            <person name="Pitluck S."/>
            <person name="Nolan M."/>
            <person name="Kyrpides N.C."/>
            <person name="Detter J.C."/>
            <person name="Copeland A."/>
            <person name="Lu M."/>
            <person name="Bruce D."/>
            <person name="Detter C."/>
            <person name="Tapia R."/>
            <person name="Han S."/>
            <person name="Land M.L."/>
            <person name="Ivanova N."/>
            <person name="Mikhailova N."/>
            <person name="Johnston A.W."/>
            <person name="Sanchez-Amat A."/>
        </authorList>
    </citation>
    <scope>NUCLEOTIDE SEQUENCE [LARGE SCALE GENOMIC DNA]</scope>
    <source>
        <strain evidence="10">CECT 7376 / NCIMB 14433 / IVIA-Po-181</strain>
    </source>
</reference>
<dbReference type="Pfam" id="PF01435">
    <property type="entry name" value="Peptidase_M48"/>
    <property type="match status" value="1"/>
</dbReference>
<evidence type="ECO:0000256" key="7">
    <source>
        <dbReference type="SAM" id="Phobius"/>
    </source>
</evidence>
<keyword evidence="5 6" id="KW-0482">Metalloprotease</keyword>
<accession>F6CV54</accession>
<keyword evidence="7" id="KW-1133">Transmembrane helix</keyword>
<dbReference type="PANTHER" id="PTHR22726:SF1">
    <property type="entry name" value="METALLOENDOPEPTIDASE OMA1, MITOCHONDRIAL"/>
    <property type="match status" value="1"/>
</dbReference>
<dbReference type="GO" id="GO:0051603">
    <property type="term" value="P:proteolysis involved in protein catabolic process"/>
    <property type="evidence" value="ECO:0007669"/>
    <property type="project" value="TreeGrafter"/>
</dbReference>
<keyword evidence="2" id="KW-0479">Metal-binding</keyword>
<dbReference type="AlphaFoldDB" id="F6CV54"/>
<sequence length="348" mass="39526">MDQPLIFAGAFFLPRQSKAYAALLSCREKGVIYLECSEADISKEYQQGDFTLSPNIMGLPISFQFEDGSVFNPDISSKTALLEWSHSYRKGKWLEWIENRYKALVLCVITLPIIIASLYLYGPTLLSRVTTPFIPVSIDELVGDKTLFLLERVDLSESNLSKVMQNEIKKAWHDNLKKLNVPHQASFKLLFRRSEIFQNNAFTLSNRTIVMTDSLVKKMLSNQQAIQAVLLHETGHVIFRHNTRALMQSFYTTILTSLILNDLETLNESFIGLGTGVVNSAFSREMEKEADDFAIQSLKQLAGSSNGFIEAMQVLGEAHVRHHKETWFESLFSTHPPIQERIDMANEP</sequence>
<dbReference type="eggNOG" id="COG0501">
    <property type="taxonomic scope" value="Bacteria"/>
</dbReference>
<evidence type="ECO:0000313" key="9">
    <source>
        <dbReference type="EMBL" id="AEF56474.1"/>
    </source>
</evidence>
<dbReference type="GO" id="GO:0046872">
    <property type="term" value="F:metal ion binding"/>
    <property type="evidence" value="ECO:0007669"/>
    <property type="project" value="UniProtKB-KW"/>
</dbReference>
<keyword evidence="7" id="KW-0472">Membrane</keyword>
<name>F6CV54_MARPP</name>
<dbReference type="GO" id="GO:0016020">
    <property type="term" value="C:membrane"/>
    <property type="evidence" value="ECO:0007669"/>
    <property type="project" value="TreeGrafter"/>
</dbReference>
<evidence type="ECO:0000259" key="8">
    <source>
        <dbReference type="Pfam" id="PF01435"/>
    </source>
</evidence>
<dbReference type="CDD" id="cd07332">
    <property type="entry name" value="M48C_Oma1_like"/>
    <property type="match status" value="1"/>
</dbReference>
<comment type="similarity">
    <text evidence="6">Belongs to the peptidase M48 family.</text>
</comment>
<feature type="transmembrane region" description="Helical" evidence="7">
    <location>
        <begin position="103"/>
        <end position="121"/>
    </location>
</feature>
<dbReference type="EMBL" id="CP002771">
    <property type="protein sequence ID" value="AEF56474.1"/>
    <property type="molecule type" value="Genomic_DNA"/>
</dbReference>
<dbReference type="KEGG" id="mpc:Mar181_3458"/>
<dbReference type="GO" id="GO:0004222">
    <property type="term" value="F:metalloendopeptidase activity"/>
    <property type="evidence" value="ECO:0007669"/>
    <property type="project" value="InterPro"/>
</dbReference>
<keyword evidence="1 6" id="KW-0645">Protease</keyword>
<proteinExistence type="inferred from homology"/>
<keyword evidence="4 6" id="KW-0862">Zinc</keyword>